<gene>
    <name evidence="3" type="ORF">SAMN02745752_02738</name>
</gene>
<dbReference type="RefSeq" id="WP_177247097.1">
    <property type="nucleotide sequence ID" value="NZ_FPJW01000012.1"/>
</dbReference>
<evidence type="ECO:0000256" key="2">
    <source>
        <dbReference type="SAM" id="SignalP"/>
    </source>
</evidence>
<dbReference type="Proteomes" id="UP000182350">
    <property type="component" value="Unassembled WGS sequence"/>
</dbReference>
<feature type="region of interest" description="Disordered" evidence="1">
    <location>
        <begin position="18"/>
        <end position="39"/>
    </location>
</feature>
<sequence>MKCPLIALMLLSTCLHANPPAETPTNNTESQEPVEKPVFTPWVEPELDLGLCDS</sequence>
<organism evidence="3 4">
    <name type="scientific">Marinospirillum alkaliphilum DSM 21637</name>
    <dbReference type="NCBI Taxonomy" id="1122209"/>
    <lineage>
        <taxon>Bacteria</taxon>
        <taxon>Pseudomonadati</taxon>
        <taxon>Pseudomonadota</taxon>
        <taxon>Gammaproteobacteria</taxon>
        <taxon>Oceanospirillales</taxon>
        <taxon>Oceanospirillaceae</taxon>
        <taxon>Marinospirillum</taxon>
    </lineage>
</organism>
<accession>A0A1K1ZL77</accession>
<reference evidence="3 4" key="1">
    <citation type="submission" date="2016-11" db="EMBL/GenBank/DDBJ databases">
        <authorList>
            <person name="Jaros S."/>
            <person name="Januszkiewicz K."/>
            <person name="Wedrychowicz H."/>
        </authorList>
    </citation>
    <scope>NUCLEOTIDE SEQUENCE [LARGE SCALE GENOMIC DNA]</scope>
    <source>
        <strain evidence="3 4">DSM 21637</strain>
    </source>
</reference>
<dbReference type="EMBL" id="FPJW01000012">
    <property type="protein sequence ID" value="SFX74832.1"/>
    <property type="molecule type" value="Genomic_DNA"/>
</dbReference>
<evidence type="ECO:0000313" key="3">
    <source>
        <dbReference type="EMBL" id="SFX74832.1"/>
    </source>
</evidence>
<dbReference type="AlphaFoldDB" id="A0A1K1ZL77"/>
<protein>
    <submittedName>
        <fullName evidence="3">Uncharacterized protein</fullName>
    </submittedName>
</protein>
<feature type="chain" id="PRO_5013040915" evidence="2">
    <location>
        <begin position="18"/>
        <end position="54"/>
    </location>
</feature>
<proteinExistence type="predicted"/>
<keyword evidence="2" id="KW-0732">Signal</keyword>
<name>A0A1K1ZL77_9GAMM</name>
<feature type="signal peptide" evidence="2">
    <location>
        <begin position="1"/>
        <end position="17"/>
    </location>
</feature>
<evidence type="ECO:0000256" key="1">
    <source>
        <dbReference type="SAM" id="MobiDB-lite"/>
    </source>
</evidence>
<keyword evidence="4" id="KW-1185">Reference proteome</keyword>
<dbReference type="STRING" id="1122209.SAMN02745752_02738"/>
<evidence type="ECO:0000313" key="4">
    <source>
        <dbReference type="Proteomes" id="UP000182350"/>
    </source>
</evidence>